<dbReference type="InterPro" id="IPR036426">
    <property type="entry name" value="Bulb-type_lectin_dom_sf"/>
</dbReference>
<comment type="similarity">
    <text evidence="20">Belongs to the protein kinase superfamily. Ser/Thr protein kinase family.</text>
</comment>
<dbReference type="FunCoup" id="A0A6I9RH75">
    <property type="interactions" value="35"/>
</dbReference>
<evidence type="ECO:0000256" key="13">
    <source>
        <dbReference type="ARBA" id="ARBA00022989"/>
    </source>
</evidence>
<dbReference type="InterPro" id="IPR024171">
    <property type="entry name" value="SRK-like_kinase"/>
</dbReference>
<keyword evidence="13 22" id="KW-1133">Transmembrane helix</keyword>
<dbReference type="SMART" id="SM00108">
    <property type="entry name" value="B_lectin"/>
    <property type="match status" value="1"/>
</dbReference>
<dbReference type="InterPro" id="IPR000858">
    <property type="entry name" value="S_locus_glycoprot_dom"/>
</dbReference>
<dbReference type="PANTHER" id="PTHR47974:SF19">
    <property type="entry name" value="RECEPTOR-LIKE SERINE_THREONINE-PROTEIN KINASE"/>
    <property type="match status" value="1"/>
</dbReference>
<evidence type="ECO:0000256" key="7">
    <source>
        <dbReference type="ARBA" id="ARBA00022692"/>
    </source>
</evidence>
<dbReference type="InterPro" id="IPR000719">
    <property type="entry name" value="Prot_kinase_dom"/>
</dbReference>
<evidence type="ECO:0000256" key="22">
    <source>
        <dbReference type="SAM" id="Phobius"/>
    </source>
</evidence>
<evidence type="ECO:0000256" key="2">
    <source>
        <dbReference type="ARBA" id="ARBA00022475"/>
    </source>
</evidence>
<reference evidence="28" key="1">
    <citation type="submission" date="2025-08" db="UniProtKB">
        <authorList>
            <consortium name="RefSeq"/>
        </authorList>
    </citation>
    <scope>IDENTIFICATION</scope>
</reference>
<comment type="catalytic activity">
    <reaction evidence="19 20">
        <text>L-seryl-[protein] + ATP = O-phospho-L-seryl-[protein] + ADP + H(+)</text>
        <dbReference type="Rhea" id="RHEA:17989"/>
        <dbReference type="Rhea" id="RHEA-COMP:9863"/>
        <dbReference type="Rhea" id="RHEA-COMP:11604"/>
        <dbReference type="ChEBI" id="CHEBI:15378"/>
        <dbReference type="ChEBI" id="CHEBI:29999"/>
        <dbReference type="ChEBI" id="CHEBI:30616"/>
        <dbReference type="ChEBI" id="CHEBI:83421"/>
        <dbReference type="ChEBI" id="CHEBI:456216"/>
        <dbReference type="EC" id="2.7.11.1"/>
    </reaction>
</comment>
<dbReference type="InterPro" id="IPR011009">
    <property type="entry name" value="Kinase-like_dom_sf"/>
</dbReference>
<dbReference type="RefSeq" id="XP_010926208.1">
    <property type="nucleotide sequence ID" value="XM_010927906.3"/>
</dbReference>
<evidence type="ECO:0000256" key="11">
    <source>
        <dbReference type="ARBA" id="ARBA00022777"/>
    </source>
</evidence>
<keyword evidence="8 23" id="KW-0732">Signal</keyword>
<dbReference type="Pfam" id="PF00954">
    <property type="entry name" value="S_locus_glycop"/>
    <property type="match status" value="1"/>
</dbReference>
<keyword evidence="17" id="KW-0325">Glycoprotein</keyword>
<dbReference type="GO" id="GO:0051707">
    <property type="term" value="P:response to other organism"/>
    <property type="evidence" value="ECO:0007669"/>
    <property type="project" value="UniProtKB-ARBA"/>
</dbReference>
<comment type="subcellular location">
    <subcellularLocation>
        <location evidence="1">Cell membrane</location>
        <topology evidence="1">Single-pass type I membrane protein</topology>
    </subcellularLocation>
</comment>
<protein>
    <recommendedName>
        <fullName evidence="20">Receptor-like serine/threonine-protein kinase</fullName>
        <ecNumber evidence="20">2.7.11.1</ecNumber>
    </recommendedName>
</protein>
<dbReference type="KEGG" id="egu:105048565"/>
<comment type="catalytic activity">
    <reaction evidence="18 20">
        <text>L-threonyl-[protein] + ATP = O-phospho-L-threonyl-[protein] + ADP + H(+)</text>
        <dbReference type="Rhea" id="RHEA:46608"/>
        <dbReference type="Rhea" id="RHEA-COMP:11060"/>
        <dbReference type="Rhea" id="RHEA-COMP:11605"/>
        <dbReference type="ChEBI" id="CHEBI:15378"/>
        <dbReference type="ChEBI" id="CHEBI:30013"/>
        <dbReference type="ChEBI" id="CHEBI:30616"/>
        <dbReference type="ChEBI" id="CHEBI:61977"/>
        <dbReference type="ChEBI" id="CHEBI:456216"/>
        <dbReference type="EC" id="2.7.11.1"/>
    </reaction>
</comment>
<feature type="domain" description="Protein kinase" evidence="24">
    <location>
        <begin position="494"/>
        <end position="765"/>
    </location>
</feature>
<dbReference type="InterPro" id="IPR001480">
    <property type="entry name" value="Bulb-type_lectin_dom"/>
</dbReference>
<dbReference type="PANTHER" id="PTHR47974">
    <property type="entry name" value="OS07G0415500 PROTEIN"/>
    <property type="match status" value="1"/>
</dbReference>
<dbReference type="PROSITE" id="PS00107">
    <property type="entry name" value="PROTEIN_KINASE_ATP"/>
    <property type="match status" value="1"/>
</dbReference>
<evidence type="ECO:0000259" key="26">
    <source>
        <dbReference type="PROSITE" id="PS50948"/>
    </source>
</evidence>
<evidence type="ECO:0000256" key="21">
    <source>
        <dbReference type="PROSITE-ProRule" id="PRU10141"/>
    </source>
</evidence>
<proteinExistence type="inferred from homology"/>
<evidence type="ECO:0000256" key="19">
    <source>
        <dbReference type="ARBA" id="ARBA00048679"/>
    </source>
</evidence>
<keyword evidence="12 20" id="KW-0067">ATP-binding</keyword>
<dbReference type="InterPro" id="IPR003609">
    <property type="entry name" value="Pan_app"/>
</dbReference>
<keyword evidence="6 20" id="KW-0808">Transferase</keyword>
<dbReference type="CDD" id="cd01098">
    <property type="entry name" value="PAN_AP_plant"/>
    <property type="match status" value="1"/>
</dbReference>
<evidence type="ECO:0000256" key="23">
    <source>
        <dbReference type="SAM" id="SignalP"/>
    </source>
</evidence>
<dbReference type="GeneID" id="105048565"/>
<name>A0A6I9RH75_ELAGV</name>
<feature type="chain" id="PRO_5026714521" description="Receptor-like serine/threonine-protein kinase" evidence="23">
    <location>
        <begin position="25"/>
        <end position="817"/>
    </location>
</feature>
<evidence type="ECO:0000256" key="15">
    <source>
        <dbReference type="ARBA" id="ARBA00023157"/>
    </source>
</evidence>
<evidence type="ECO:0000256" key="16">
    <source>
        <dbReference type="ARBA" id="ARBA00023170"/>
    </source>
</evidence>
<organism evidence="27 28">
    <name type="scientific">Elaeis guineensis var. tenera</name>
    <name type="common">Oil palm</name>
    <dbReference type="NCBI Taxonomy" id="51953"/>
    <lineage>
        <taxon>Eukaryota</taxon>
        <taxon>Viridiplantae</taxon>
        <taxon>Streptophyta</taxon>
        <taxon>Embryophyta</taxon>
        <taxon>Tracheophyta</taxon>
        <taxon>Spermatophyta</taxon>
        <taxon>Magnoliopsida</taxon>
        <taxon>Liliopsida</taxon>
        <taxon>Arecaceae</taxon>
        <taxon>Arecoideae</taxon>
        <taxon>Cocoseae</taxon>
        <taxon>Elaeidinae</taxon>
        <taxon>Elaeis</taxon>
    </lineage>
</organism>
<accession>A0A6I9RH75</accession>
<evidence type="ECO:0000259" key="24">
    <source>
        <dbReference type="PROSITE" id="PS50011"/>
    </source>
</evidence>
<dbReference type="PROSITE" id="PS00108">
    <property type="entry name" value="PROTEIN_KINASE_ST"/>
    <property type="match status" value="1"/>
</dbReference>
<dbReference type="InterPro" id="IPR008271">
    <property type="entry name" value="Ser/Thr_kinase_AS"/>
</dbReference>
<dbReference type="GO" id="GO:0030246">
    <property type="term" value="F:carbohydrate binding"/>
    <property type="evidence" value="ECO:0007669"/>
    <property type="project" value="UniProtKB-KW"/>
</dbReference>
<keyword evidence="5" id="KW-0597">Phosphoprotein</keyword>
<dbReference type="GO" id="GO:0005524">
    <property type="term" value="F:ATP binding"/>
    <property type="evidence" value="ECO:0007669"/>
    <property type="project" value="UniProtKB-UniRule"/>
</dbReference>
<dbReference type="PROSITE" id="PS50927">
    <property type="entry name" value="BULB_LECTIN"/>
    <property type="match status" value="1"/>
</dbReference>
<dbReference type="PROSITE" id="PS50011">
    <property type="entry name" value="PROTEIN_KINASE_DOM"/>
    <property type="match status" value="1"/>
</dbReference>
<evidence type="ECO:0000256" key="4">
    <source>
        <dbReference type="ARBA" id="ARBA00022536"/>
    </source>
</evidence>
<keyword evidence="3 20" id="KW-0723">Serine/threonine-protein kinase</keyword>
<keyword evidence="10 20" id="KW-0547">Nucleotide-binding</keyword>
<keyword evidence="15" id="KW-1015">Disulfide bond</keyword>
<dbReference type="Pfam" id="PF00069">
    <property type="entry name" value="Pkinase"/>
    <property type="match status" value="1"/>
</dbReference>
<dbReference type="SUPFAM" id="SSF51110">
    <property type="entry name" value="alpha-D-mannose-specific plant lectins"/>
    <property type="match status" value="1"/>
</dbReference>
<dbReference type="OrthoDB" id="643280at2759"/>
<dbReference type="SMART" id="SM00220">
    <property type="entry name" value="S_TKc"/>
    <property type="match status" value="1"/>
</dbReference>
<dbReference type="Pfam" id="PF08276">
    <property type="entry name" value="PAN_2"/>
    <property type="match status" value="1"/>
</dbReference>
<keyword evidence="4" id="KW-0245">EGF-like domain</keyword>
<dbReference type="Gene3D" id="2.90.10.10">
    <property type="entry name" value="Bulb-type lectin domain"/>
    <property type="match status" value="1"/>
</dbReference>
<evidence type="ECO:0000256" key="9">
    <source>
        <dbReference type="ARBA" id="ARBA00022734"/>
    </source>
</evidence>
<dbReference type="InParanoid" id="A0A6I9RH75"/>
<dbReference type="FunFam" id="1.10.510.10:FF:000227">
    <property type="entry name" value="Serine/threonine-protein kinase"/>
    <property type="match status" value="1"/>
</dbReference>
<evidence type="ECO:0000256" key="18">
    <source>
        <dbReference type="ARBA" id="ARBA00047899"/>
    </source>
</evidence>
<gene>
    <name evidence="28" type="primary">LOC105048565</name>
</gene>
<dbReference type="SMART" id="SM00473">
    <property type="entry name" value="PAN_AP"/>
    <property type="match status" value="1"/>
</dbReference>
<dbReference type="EC" id="2.7.11.1" evidence="20"/>
<dbReference type="PIRSF" id="PIRSF000641">
    <property type="entry name" value="SRK"/>
    <property type="match status" value="1"/>
</dbReference>
<keyword evidence="7 22" id="KW-0812">Transmembrane</keyword>
<dbReference type="Pfam" id="PF01453">
    <property type="entry name" value="B_lectin"/>
    <property type="match status" value="1"/>
</dbReference>
<dbReference type="GO" id="GO:0048544">
    <property type="term" value="P:recognition of pollen"/>
    <property type="evidence" value="ECO:0007669"/>
    <property type="project" value="InterPro"/>
</dbReference>
<dbReference type="GO" id="GO:0004674">
    <property type="term" value="F:protein serine/threonine kinase activity"/>
    <property type="evidence" value="ECO:0007669"/>
    <property type="project" value="UniProtKB-KW"/>
</dbReference>
<evidence type="ECO:0000256" key="8">
    <source>
        <dbReference type="ARBA" id="ARBA00022729"/>
    </source>
</evidence>
<evidence type="ECO:0000256" key="17">
    <source>
        <dbReference type="ARBA" id="ARBA00023180"/>
    </source>
</evidence>
<dbReference type="Proteomes" id="UP000504607">
    <property type="component" value="Chromosome 7"/>
</dbReference>
<dbReference type="Gene3D" id="1.10.510.10">
    <property type="entry name" value="Transferase(Phosphotransferase) domain 1"/>
    <property type="match status" value="1"/>
</dbReference>
<dbReference type="Gene3D" id="3.30.200.20">
    <property type="entry name" value="Phosphorylase Kinase, domain 1"/>
    <property type="match status" value="1"/>
</dbReference>
<dbReference type="AlphaFoldDB" id="A0A6I9RH75"/>
<evidence type="ECO:0000256" key="10">
    <source>
        <dbReference type="ARBA" id="ARBA00022741"/>
    </source>
</evidence>
<evidence type="ECO:0000256" key="14">
    <source>
        <dbReference type="ARBA" id="ARBA00023136"/>
    </source>
</evidence>
<dbReference type="SUPFAM" id="SSF56112">
    <property type="entry name" value="Protein kinase-like (PK-like)"/>
    <property type="match status" value="1"/>
</dbReference>
<evidence type="ECO:0000259" key="25">
    <source>
        <dbReference type="PROSITE" id="PS50927"/>
    </source>
</evidence>
<dbReference type="CDD" id="cd00028">
    <property type="entry name" value="B_lectin"/>
    <property type="match status" value="1"/>
</dbReference>
<feature type="binding site" evidence="21">
    <location>
        <position position="523"/>
    </location>
    <ligand>
        <name>ATP</name>
        <dbReference type="ChEBI" id="CHEBI:30616"/>
    </ligand>
</feature>
<feature type="transmembrane region" description="Helical" evidence="22">
    <location>
        <begin position="440"/>
        <end position="462"/>
    </location>
</feature>
<dbReference type="CDD" id="cd14066">
    <property type="entry name" value="STKc_IRAK"/>
    <property type="match status" value="1"/>
</dbReference>
<evidence type="ECO:0000313" key="28">
    <source>
        <dbReference type="RefSeq" id="XP_010926208.1"/>
    </source>
</evidence>
<sequence length="817" mass="91021">MANRSRPLFTTLLLLRFFLLFSYTAQLHFTADTLRQGQSLSGNQTIVSQGGNFELGFFTPGNSHKYYMGIWYKKVSVQTVVWVANRERPIFNASCSELKLSKDGNLVLITHSKTIIWSSNSTLTPSDSTVAMLLDNGNLILKGDSNNSHVSWQSFDHPTNTWLPGAKLVSDKLGKEDRILTSWRNSEDPSPGPFSGEVSPEGAMHFSLLTNRNEQYWPSGSPDMLFFSGTPAMDNLYSFSYVAEMNKSSMTYLVQGSSVITNFMLDSTGQMKRWLWSNDTEDWLLHCIFPSDPCDVYTLCGPFSSCSNFSSPSCKCLQGFEPQSMEEWNLGDYTSGCARRAPLLCGEKDGFLQLSNVQLPASPEPFAVGSAKECEVTCLRNCSCVAYSYDNGCLVWKGVILNLKRLSYSPIGGGGSGVLYLRLAASELVRPNSKKRLKHAVAIILGSVAGFILISSIVLVLFRRFRRSPMVGTSEAAQGFLVMFDYKVMRKATEDFSQKLGQGSFGTVFKGFLPDSTAIAVKKLHNLPQEEKQFRTELNSIGMIHHVNLVRLRGFCSEGDRRLLVYDYMPRGSLDLYLFDDCSETLNWDQRFQIALGVARGLAYLHEKCRECIIHCDIKPENILLDVDMCPKIADFGMAKLIGREFSRVLTTVRGTIGYLAPEWLTGSAVTPKADVYSYGLMLLEIISGRRNADGSDDGKVVYFPLWAALKLHEGDVLCLLDEKLEGYAKVEELSRACRIACWCIQDLESRRPTMGQVVQQLEGLSSVSMPPIPGLLQKLAMDDRRISGNTEYFSTSLETTESFSYSSSLNHSMVIG</sequence>
<keyword evidence="11 20" id="KW-0418">Kinase</keyword>
<keyword evidence="14 22" id="KW-0472">Membrane</keyword>
<dbReference type="FunFam" id="3.30.200.20:FF:000370">
    <property type="entry name" value="Receptor-like protein kinase 4"/>
    <property type="match status" value="1"/>
</dbReference>
<dbReference type="GO" id="GO:0005886">
    <property type="term" value="C:plasma membrane"/>
    <property type="evidence" value="ECO:0007669"/>
    <property type="project" value="UniProtKB-SubCell"/>
</dbReference>
<dbReference type="FunFam" id="2.90.10.10:FF:000002">
    <property type="entry name" value="Serine/threonine-protein kinase"/>
    <property type="match status" value="1"/>
</dbReference>
<keyword evidence="9" id="KW-0430">Lectin</keyword>
<keyword evidence="2" id="KW-1003">Cell membrane</keyword>
<evidence type="ECO:0000256" key="12">
    <source>
        <dbReference type="ARBA" id="ARBA00022840"/>
    </source>
</evidence>
<feature type="domain" description="Bulb-type lectin" evidence="25">
    <location>
        <begin position="31"/>
        <end position="154"/>
    </location>
</feature>
<evidence type="ECO:0000256" key="5">
    <source>
        <dbReference type="ARBA" id="ARBA00022553"/>
    </source>
</evidence>
<dbReference type="PROSITE" id="PS50948">
    <property type="entry name" value="PAN"/>
    <property type="match status" value="1"/>
</dbReference>
<keyword evidence="27" id="KW-1185">Reference proteome</keyword>
<evidence type="ECO:0000256" key="1">
    <source>
        <dbReference type="ARBA" id="ARBA00004251"/>
    </source>
</evidence>
<evidence type="ECO:0000313" key="27">
    <source>
        <dbReference type="Proteomes" id="UP000504607"/>
    </source>
</evidence>
<keyword evidence="16" id="KW-0675">Receptor</keyword>
<feature type="signal peptide" evidence="23">
    <location>
        <begin position="1"/>
        <end position="24"/>
    </location>
</feature>
<evidence type="ECO:0000256" key="20">
    <source>
        <dbReference type="PIRNR" id="PIRNR000641"/>
    </source>
</evidence>
<feature type="domain" description="Apple" evidence="26">
    <location>
        <begin position="345"/>
        <end position="424"/>
    </location>
</feature>
<evidence type="ECO:0000256" key="6">
    <source>
        <dbReference type="ARBA" id="ARBA00022679"/>
    </source>
</evidence>
<evidence type="ECO:0000256" key="3">
    <source>
        <dbReference type="ARBA" id="ARBA00022527"/>
    </source>
</evidence>
<dbReference type="InterPro" id="IPR017441">
    <property type="entry name" value="Protein_kinase_ATP_BS"/>
</dbReference>